<evidence type="ECO:0000256" key="5">
    <source>
        <dbReference type="ARBA" id="ARBA00021247"/>
    </source>
</evidence>
<dbReference type="Pfam" id="PF09764">
    <property type="entry name" value="Nt_Gln_amidase"/>
    <property type="match status" value="1"/>
</dbReference>
<evidence type="ECO:0000313" key="10">
    <source>
        <dbReference type="EMBL" id="CAL4140636.1"/>
    </source>
</evidence>
<dbReference type="EC" id="3.5.1.122" evidence="4 8"/>
<evidence type="ECO:0000259" key="9">
    <source>
        <dbReference type="Pfam" id="PF09764"/>
    </source>
</evidence>
<evidence type="ECO:0000256" key="4">
    <source>
        <dbReference type="ARBA" id="ARBA00012718"/>
    </source>
</evidence>
<dbReference type="PANTHER" id="PTHR13035:SF0">
    <property type="entry name" value="PROTEIN N-TERMINAL GLUTAMINE AMIDOHYDROLASE"/>
    <property type="match status" value="1"/>
</dbReference>
<comment type="function">
    <text evidence="1 8">Mediates the side-chain deamidation of N-terminal glutamine residues to glutamate, an important step in N-end rule pathway of protein degradation. Conversion of the resulting N-terminal glutamine to glutamate renders the protein susceptible to arginylation, polyubiquitination and degradation as specified by the N-end rule. Does not act on substrates with internal or C-terminal glutamine and does not act on non-glutamine residues in any position.</text>
</comment>
<dbReference type="InterPro" id="IPR037132">
    <property type="entry name" value="N_Gln_amidohydro_ab_roll_sf"/>
</dbReference>
<evidence type="ECO:0000256" key="2">
    <source>
        <dbReference type="ARBA" id="ARBA00008985"/>
    </source>
</evidence>
<evidence type="ECO:0000256" key="7">
    <source>
        <dbReference type="ARBA" id="ARBA00048768"/>
    </source>
</evidence>
<evidence type="ECO:0000256" key="3">
    <source>
        <dbReference type="ARBA" id="ARBA00011245"/>
    </source>
</evidence>
<dbReference type="Gene3D" id="3.10.620.10">
    <property type="entry name" value="Protein N-terminal glutamine amidohydrolase, alpha beta roll"/>
    <property type="match status" value="1"/>
</dbReference>
<dbReference type="EMBL" id="CAXKWB010031969">
    <property type="protein sequence ID" value="CAL4140636.1"/>
    <property type="molecule type" value="Genomic_DNA"/>
</dbReference>
<dbReference type="InterPro" id="IPR023128">
    <property type="entry name" value="Prot_N_Gln_amidohydro_ab_roll"/>
</dbReference>
<dbReference type="GO" id="GO:0005829">
    <property type="term" value="C:cytosol"/>
    <property type="evidence" value="ECO:0007669"/>
    <property type="project" value="TreeGrafter"/>
</dbReference>
<proteinExistence type="inferred from homology"/>
<dbReference type="PANTHER" id="PTHR13035">
    <property type="entry name" value="PROTEIN N-TERMINAL GLUTAMINE AMIDOHYDROLASE"/>
    <property type="match status" value="1"/>
</dbReference>
<comment type="similarity">
    <text evidence="2 8">Belongs to the NTAQ1 family.</text>
</comment>
<dbReference type="Proteomes" id="UP001497623">
    <property type="component" value="Unassembled WGS sequence"/>
</dbReference>
<comment type="subunit">
    <text evidence="3 8">Monomer.</text>
</comment>
<gene>
    <name evidence="10" type="ORF">MNOR_LOCUS28644</name>
</gene>
<comment type="catalytic activity">
    <reaction evidence="7 8">
        <text>N-terminal L-glutaminyl-[protein] + H2O = N-terminal L-glutamyl-[protein] + NH4(+)</text>
        <dbReference type="Rhea" id="RHEA:50680"/>
        <dbReference type="Rhea" id="RHEA-COMP:12668"/>
        <dbReference type="Rhea" id="RHEA-COMP:12777"/>
        <dbReference type="ChEBI" id="CHEBI:15377"/>
        <dbReference type="ChEBI" id="CHEBI:28938"/>
        <dbReference type="ChEBI" id="CHEBI:64721"/>
        <dbReference type="ChEBI" id="CHEBI:64722"/>
        <dbReference type="EC" id="3.5.1.122"/>
    </reaction>
</comment>
<name>A0AAV2RRV3_MEGNR</name>
<dbReference type="GO" id="GO:0005634">
    <property type="term" value="C:nucleus"/>
    <property type="evidence" value="ECO:0007669"/>
    <property type="project" value="TreeGrafter"/>
</dbReference>
<organism evidence="10 11">
    <name type="scientific">Meganyctiphanes norvegica</name>
    <name type="common">Northern krill</name>
    <name type="synonym">Thysanopoda norvegica</name>
    <dbReference type="NCBI Taxonomy" id="48144"/>
    <lineage>
        <taxon>Eukaryota</taxon>
        <taxon>Metazoa</taxon>
        <taxon>Ecdysozoa</taxon>
        <taxon>Arthropoda</taxon>
        <taxon>Crustacea</taxon>
        <taxon>Multicrustacea</taxon>
        <taxon>Malacostraca</taxon>
        <taxon>Eumalacostraca</taxon>
        <taxon>Eucarida</taxon>
        <taxon>Euphausiacea</taxon>
        <taxon>Euphausiidae</taxon>
        <taxon>Meganyctiphanes</taxon>
    </lineage>
</organism>
<dbReference type="GO" id="GO:0070773">
    <property type="term" value="F:protein-N-terminal glutamine amidohydrolase activity"/>
    <property type="evidence" value="ECO:0007669"/>
    <property type="project" value="UniProtKB-UniRule"/>
</dbReference>
<dbReference type="InterPro" id="IPR039733">
    <property type="entry name" value="NTAQ1"/>
</dbReference>
<keyword evidence="11" id="KW-1185">Reference proteome</keyword>
<evidence type="ECO:0000256" key="6">
    <source>
        <dbReference type="ARBA" id="ARBA00022801"/>
    </source>
</evidence>
<feature type="domain" description="Protein N-terminal glutamine amidohydrolase alpha beta roll" evidence="9">
    <location>
        <begin position="35"/>
        <end position="225"/>
    </location>
</feature>
<comment type="caution">
    <text evidence="10">The sequence shown here is derived from an EMBL/GenBank/DDBJ whole genome shotgun (WGS) entry which is preliminary data.</text>
</comment>
<feature type="non-terminal residue" evidence="10">
    <location>
        <position position="230"/>
    </location>
</feature>
<protein>
    <recommendedName>
        <fullName evidence="5 8">Protein N-terminal glutamine amidohydrolase</fullName>
        <ecNumber evidence="4 8">3.5.1.122</ecNumber>
    </recommendedName>
    <alternativeName>
        <fullName evidence="8">Protein NH2-terminal glutamine deamidase</fullName>
    </alternativeName>
</protein>
<dbReference type="FunFam" id="3.10.620.10:FF:000001">
    <property type="entry name" value="Blast:Protein N-terminal glutamine amidohydrolase"/>
    <property type="match status" value="1"/>
</dbReference>
<sequence>MAAQTDRVVAATDSPRKIVNKSVKSIVPLAEECSYTQFYCEENIWHLCDHVRRLDPSELSKCYVGFISNNQKCVPLWRQRSGKSEDKLVTWDYSNIFTCVAPSEKDYHVIFMYEPDDRCLVFDLDSDLPFPTYFQKYVTETLRTDQILKPEHHRFFRVIPASVFLQKFASDRRHMRKSDGSWLQKPPPYPPIKTAECVHNLDIFISMDSKVGYGTVYNLPDYVRRFYKNL</sequence>
<evidence type="ECO:0000313" key="11">
    <source>
        <dbReference type="Proteomes" id="UP001497623"/>
    </source>
</evidence>
<dbReference type="GO" id="GO:0008418">
    <property type="term" value="F:protein-N-terminal asparagine amidohydrolase activity"/>
    <property type="evidence" value="ECO:0007669"/>
    <property type="project" value="UniProtKB-UniRule"/>
</dbReference>
<dbReference type="AlphaFoldDB" id="A0AAV2RRV3"/>
<evidence type="ECO:0000256" key="8">
    <source>
        <dbReference type="RuleBase" id="RU367082"/>
    </source>
</evidence>
<reference evidence="10 11" key="1">
    <citation type="submission" date="2024-05" db="EMBL/GenBank/DDBJ databases">
        <authorList>
            <person name="Wallberg A."/>
        </authorList>
    </citation>
    <scope>NUCLEOTIDE SEQUENCE [LARGE SCALE GENOMIC DNA]</scope>
</reference>
<evidence type="ECO:0000256" key="1">
    <source>
        <dbReference type="ARBA" id="ARBA00003923"/>
    </source>
</evidence>
<keyword evidence="6 8" id="KW-0378">Hydrolase</keyword>
<accession>A0AAV2RRV3</accession>